<protein>
    <recommendedName>
        <fullName evidence="1">F-box domain-containing protein</fullName>
    </recommendedName>
</protein>
<name>A0A8H7RU31_9FUNG</name>
<evidence type="ECO:0000313" key="3">
    <source>
        <dbReference type="Proteomes" id="UP000646827"/>
    </source>
</evidence>
<organism evidence="2 3">
    <name type="scientific">Circinella minor</name>
    <dbReference type="NCBI Taxonomy" id="1195481"/>
    <lineage>
        <taxon>Eukaryota</taxon>
        <taxon>Fungi</taxon>
        <taxon>Fungi incertae sedis</taxon>
        <taxon>Mucoromycota</taxon>
        <taxon>Mucoromycotina</taxon>
        <taxon>Mucoromycetes</taxon>
        <taxon>Mucorales</taxon>
        <taxon>Lichtheimiaceae</taxon>
        <taxon>Circinella</taxon>
    </lineage>
</organism>
<accession>A0A8H7RU31</accession>
<dbReference type="InterPro" id="IPR032675">
    <property type="entry name" value="LRR_dom_sf"/>
</dbReference>
<dbReference type="AlphaFoldDB" id="A0A8H7RU31"/>
<gene>
    <name evidence="2" type="ORF">INT45_010118</name>
</gene>
<dbReference type="InterPro" id="IPR011990">
    <property type="entry name" value="TPR-like_helical_dom_sf"/>
</dbReference>
<comment type="caution">
    <text evidence="2">The sequence shown here is derived from an EMBL/GenBank/DDBJ whole genome shotgun (WGS) entry which is preliminary data.</text>
</comment>
<feature type="domain" description="F-box" evidence="1">
    <location>
        <begin position="145"/>
        <end position="192"/>
    </location>
</feature>
<dbReference type="InterPro" id="IPR001810">
    <property type="entry name" value="F-box_dom"/>
</dbReference>
<dbReference type="InterPro" id="IPR036047">
    <property type="entry name" value="F-box-like_dom_sf"/>
</dbReference>
<sequence>MRTSSPGTTAETTIINTAIPIPSFENVKNAYDHREYDEIIRQTTDTIAHIEQMELLWLLERRAYALSMKSKFLAAEHDAETMIEYAPSLPQGYLCFGKLLSMQGKQKRASKVYQEGLEKVATNDLAYGQLLQAKKRVDEKSNYHFDLVSALPIEIMDEIVSLLSEAERSDLFHVSTTWSQGLENCQKAWKYIYNDHPSDDDIAVSRILPKIAKRISHLVITAIEKKVWLKYLEHLEKGHFRNLKSLGLTVMPLMNGFWNKRHTLTEIALRFYEGRSRITITDILFYLPYLETLILEVQEPLANVLGELEALQEPHRSLIDLSLDTSSTSGDALKSLTRWCPYVRRLSLWKTESNALDIVTDYFPNVEMLMYNYSSEPLLTLHEVLNQEYNNNEPIIPIINMNNMYTKQEQGKLRAFYSNVQWQSVSGNAFFRLLQKNQKTLEIIHADLSLTGQEDIVTELDNVFPDYVTKAASAVLNFDRLKKITLWPDRYGAYELLFWRTTGPSLKYFKSFKTHDLPALVDALISSKQLLETLGFAEVYNRLDDQEDTLDIQSWVRLFNEYATTSLPGTNTTKKLRNVMFDECFNMSDDILDVLANIKTIKGLGFRGTCRITRQGFKNFFIKLNKQNVQITKLLLEKIQCRFGEPVLDRDTLLYIISTMEELEVLHLNYIDWLTCDDIEELVHTAKKLNTLVVKGYDIHSEKIISSINKSGRKLKYVNVITGHDKKFDL</sequence>
<reference evidence="2 3" key="1">
    <citation type="submission" date="2020-12" db="EMBL/GenBank/DDBJ databases">
        <title>Metabolic potential, ecology and presence of endohyphal bacteria is reflected in genomic diversity of Mucoromycotina.</title>
        <authorList>
            <person name="Muszewska A."/>
            <person name="Okrasinska A."/>
            <person name="Steczkiewicz K."/>
            <person name="Drgas O."/>
            <person name="Orlowska M."/>
            <person name="Perlinska-Lenart U."/>
            <person name="Aleksandrzak-Piekarczyk T."/>
            <person name="Szatraj K."/>
            <person name="Zielenkiewicz U."/>
            <person name="Pilsyk S."/>
            <person name="Malc E."/>
            <person name="Mieczkowski P."/>
            <person name="Kruszewska J.S."/>
            <person name="Biernat P."/>
            <person name="Pawlowska J."/>
        </authorList>
    </citation>
    <scope>NUCLEOTIDE SEQUENCE [LARGE SCALE GENOMIC DNA]</scope>
    <source>
        <strain evidence="2 3">CBS 142.35</strain>
    </source>
</reference>
<keyword evidence="3" id="KW-1185">Reference proteome</keyword>
<dbReference type="SUPFAM" id="SSF81383">
    <property type="entry name" value="F-box domain"/>
    <property type="match status" value="1"/>
</dbReference>
<dbReference type="SUPFAM" id="SSF52047">
    <property type="entry name" value="RNI-like"/>
    <property type="match status" value="1"/>
</dbReference>
<dbReference type="Proteomes" id="UP000646827">
    <property type="component" value="Unassembled WGS sequence"/>
</dbReference>
<dbReference type="Gene3D" id="3.80.10.10">
    <property type="entry name" value="Ribonuclease Inhibitor"/>
    <property type="match status" value="1"/>
</dbReference>
<dbReference type="SUPFAM" id="SSF48452">
    <property type="entry name" value="TPR-like"/>
    <property type="match status" value="1"/>
</dbReference>
<dbReference type="Gene3D" id="1.25.40.10">
    <property type="entry name" value="Tetratricopeptide repeat domain"/>
    <property type="match status" value="1"/>
</dbReference>
<evidence type="ECO:0000313" key="2">
    <source>
        <dbReference type="EMBL" id="KAG2216252.1"/>
    </source>
</evidence>
<dbReference type="OrthoDB" id="629492at2759"/>
<dbReference type="PROSITE" id="PS50181">
    <property type="entry name" value="FBOX"/>
    <property type="match status" value="1"/>
</dbReference>
<evidence type="ECO:0000259" key="1">
    <source>
        <dbReference type="PROSITE" id="PS50181"/>
    </source>
</evidence>
<dbReference type="EMBL" id="JAEPRB010000433">
    <property type="protein sequence ID" value="KAG2216252.1"/>
    <property type="molecule type" value="Genomic_DNA"/>
</dbReference>
<proteinExistence type="predicted"/>